<dbReference type="CDD" id="cd22157">
    <property type="entry name" value="F-box_AtFBW1-like"/>
    <property type="match status" value="1"/>
</dbReference>
<sequence length="413" mass="47381">MNSITSTPQSHTMNSINCKCRKQRKGFLMNLPSEILVEILSRLPARAVLRCKSVCKTWLEILSDPRFVSFHFAIARARPGLIVHQIEMFKNFMKLVEFEDKIYHHDIDQDSLVKFHPKWLSESPDANLVLDGSVNGLLCLRDTNYEQETVYICNPITREYVKLPAPEGVVRYQSVVTYGFGVSRVTGEYKVVRVCHEQVLDPISQACIRIPRSECQVYSLGTGSWRSINENMLNFAYGGRCRPVGLFFNGNVHWLIQDLNEDSYELISCFDLEKEAFQPFPSPFLGRQGLLLSLGVLQDRLCLCDNTSFSEISIWVMKEYGVKKSWTREFVIGKMTELIGPTLEVVYPLKVFKDGVIMVLWGDFFMMYCCNKSNLGQEVDMEQSRGPNRIEAMLHVPSLFSLKNFGLENVKNF</sequence>
<dbReference type="InterPro" id="IPR036047">
    <property type="entry name" value="F-box-like_dom_sf"/>
</dbReference>
<dbReference type="Proteomes" id="UP000594638">
    <property type="component" value="Unassembled WGS sequence"/>
</dbReference>
<organism evidence="2 3">
    <name type="scientific">Olea europaea subsp. europaea</name>
    <dbReference type="NCBI Taxonomy" id="158383"/>
    <lineage>
        <taxon>Eukaryota</taxon>
        <taxon>Viridiplantae</taxon>
        <taxon>Streptophyta</taxon>
        <taxon>Embryophyta</taxon>
        <taxon>Tracheophyta</taxon>
        <taxon>Spermatophyta</taxon>
        <taxon>Magnoliopsida</taxon>
        <taxon>eudicotyledons</taxon>
        <taxon>Gunneridae</taxon>
        <taxon>Pentapetalae</taxon>
        <taxon>asterids</taxon>
        <taxon>lamiids</taxon>
        <taxon>Lamiales</taxon>
        <taxon>Oleaceae</taxon>
        <taxon>Oleeae</taxon>
        <taxon>Olea</taxon>
    </lineage>
</organism>
<dbReference type="EMBL" id="CACTIH010002115">
    <property type="protein sequence ID" value="CAA2973637.1"/>
    <property type="molecule type" value="Genomic_DNA"/>
</dbReference>
<dbReference type="Gene3D" id="1.20.1280.50">
    <property type="match status" value="1"/>
</dbReference>
<keyword evidence="3" id="KW-1185">Reference proteome</keyword>
<dbReference type="AlphaFoldDB" id="A0A8S0R316"/>
<dbReference type="PANTHER" id="PTHR31672:SF13">
    <property type="entry name" value="F-BOX PROTEIN CPR30-LIKE"/>
    <property type="match status" value="1"/>
</dbReference>
<dbReference type="InterPro" id="IPR050796">
    <property type="entry name" value="SCF_F-box_component"/>
</dbReference>
<feature type="domain" description="F-box" evidence="1">
    <location>
        <begin position="25"/>
        <end position="70"/>
    </location>
</feature>
<evidence type="ECO:0000259" key="1">
    <source>
        <dbReference type="PROSITE" id="PS50181"/>
    </source>
</evidence>
<name>A0A8S0R316_OLEEU</name>
<dbReference type="Pfam" id="PF07734">
    <property type="entry name" value="FBA_1"/>
    <property type="match status" value="1"/>
</dbReference>
<reference evidence="2 3" key="1">
    <citation type="submission" date="2019-12" db="EMBL/GenBank/DDBJ databases">
        <authorList>
            <person name="Alioto T."/>
            <person name="Alioto T."/>
            <person name="Gomez Garrido J."/>
        </authorList>
    </citation>
    <scope>NUCLEOTIDE SEQUENCE [LARGE SCALE GENOMIC DNA]</scope>
</reference>
<dbReference type="PANTHER" id="PTHR31672">
    <property type="entry name" value="BNACNNG10540D PROTEIN"/>
    <property type="match status" value="1"/>
</dbReference>
<evidence type="ECO:0000313" key="2">
    <source>
        <dbReference type="EMBL" id="CAA2973637.1"/>
    </source>
</evidence>
<dbReference type="Gramene" id="OE9A077662T1">
    <property type="protein sequence ID" value="OE9A077662C1"/>
    <property type="gene ID" value="OE9A077662"/>
</dbReference>
<dbReference type="InterPro" id="IPR017451">
    <property type="entry name" value="F-box-assoc_interact_dom"/>
</dbReference>
<dbReference type="InterPro" id="IPR001810">
    <property type="entry name" value="F-box_dom"/>
</dbReference>
<evidence type="ECO:0000313" key="3">
    <source>
        <dbReference type="Proteomes" id="UP000594638"/>
    </source>
</evidence>
<dbReference type="InterPro" id="IPR006527">
    <property type="entry name" value="F-box-assoc_dom_typ1"/>
</dbReference>
<dbReference type="SUPFAM" id="SSF81383">
    <property type="entry name" value="F-box domain"/>
    <property type="match status" value="1"/>
</dbReference>
<comment type="caution">
    <text evidence="2">The sequence shown here is derived from an EMBL/GenBank/DDBJ whole genome shotgun (WGS) entry which is preliminary data.</text>
</comment>
<protein>
    <submittedName>
        <fullName evidence="2">F-box At3g07870-like</fullName>
    </submittedName>
</protein>
<accession>A0A8S0R316</accession>
<proteinExistence type="predicted"/>
<gene>
    <name evidence="2" type="ORF">OLEA9_A077662</name>
</gene>
<dbReference type="NCBIfam" id="TIGR01640">
    <property type="entry name" value="F_box_assoc_1"/>
    <property type="match status" value="1"/>
</dbReference>
<dbReference type="SMART" id="SM00256">
    <property type="entry name" value="FBOX"/>
    <property type="match status" value="1"/>
</dbReference>
<dbReference type="OrthoDB" id="610337at2759"/>
<dbReference type="PROSITE" id="PS50181">
    <property type="entry name" value="FBOX"/>
    <property type="match status" value="1"/>
</dbReference>
<dbReference type="Pfam" id="PF12937">
    <property type="entry name" value="F-box-like"/>
    <property type="match status" value="1"/>
</dbReference>